<keyword evidence="3" id="KW-1185">Reference proteome</keyword>
<comment type="caution">
    <text evidence="2">The sequence shown here is derived from an EMBL/GenBank/DDBJ whole genome shotgun (WGS) entry which is preliminary data.</text>
</comment>
<evidence type="ECO:0000313" key="2">
    <source>
        <dbReference type="EMBL" id="MDQ0175999.1"/>
    </source>
</evidence>
<dbReference type="Pfam" id="PF04233">
    <property type="entry name" value="Phage_Mu_F"/>
    <property type="match status" value="1"/>
</dbReference>
<evidence type="ECO:0000259" key="1">
    <source>
        <dbReference type="Pfam" id="PF04233"/>
    </source>
</evidence>
<organism evidence="2 3">
    <name type="scientific">Bacillus chungangensis</name>
    <dbReference type="NCBI Taxonomy" id="587633"/>
    <lineage>
        <taxon>Bacteria</taxon>
        <taxon>Bacillati</taxon>
        <taxon>Bacillota</taxon>
        <taxon>Bacilli</taxon>
        <taxon>Bacillales</taxon>
        <taxon>Bacillaceae</taxon>
        <taxon>Bacillus</taxon>
    </lineage>
</organism>
<evidence type="ECO:0000313" key="3">
    <source>
        <dbReference type="Proteomes" id="UP001223586"/>
    </source>
</evidence>
<proteinExistence type="predicted"/>
<dbReference type="NCBIfam" id="TIGR01641">
    <property type="entry name" value="phageSPP1_gp7"/>
    <property type="match status" value="1"/>
</dbReference>
<protein>
    <submittedName>
        <fullName evidence="2">SPP1 gp7 family putative phage head morphogenesis protein</fullName>
    </submittedName>
</protein>
<dbReference type="EMBL" id="JAUSTT010000009">
    <property type="protein sequence ID" value="MDQ0175999.1"/>
    <property type="molecule type" value="Genomic_DNA"/>
</dbReference>
<sequence>MKSADYWQKRAEQVANRQHLKADKYITLLRREYDRAIRSIQRDIEVFYQRFAVNNEIDMASSRKLLTSGELKEFRMSLEEFIEKAKDNVDGRWTKELNNAYYKTRISRLEALQIQIRHQIKTLNENVQEGTQALLGDVYKDTYYKTLFEIQKRTGIGTPFSKVHHEAVKKIISKPWVGGNFSQRIWSDREKLLRELEINLSQVFVRGDSVDRTTQSLAKRMNVSYSNAARIVRTETSNIVTEGTIDGYKASGVVKKYEFLATMDERTCEICGPLDGMVFKLSEKQIGVNASPLHPNCRCTTVAYFDSDEGERIAKSEDGKSYYVPANMTYDTWYQKHVVGNKDQ</sequence>
<name>A0ABT9WSA5_9BACI</name>
<dbReference type="RefSeq" id="WP_307228791.1">
    <property type="nucleotide sequence ID" value="NZ_JAUSTT010000009.1"/>
</dbReference>
<dbReference type="InterPro" id="IPR006528">
    <property type="entry name" value="Phage_head_morphogenesis_dom"/>
</dbReference>
<accession>A0ABT9WSA5</accession>
<reference evidence="2 3" key="1">
    <citation type="submission" date="2023-07" db="EMBL/GenBank/DDBJ databases">
        <title>Genomic Encyclopedia of Type Strains, Phase IV (KMG-IV): sequencing the most valuable type-strain genomes for metagenomic binning, comparative biology and taxonomic classification.</title>
        <authorList>
            <person name="Goeker M."/>
        </authorList>
    </citation>
    <scope>NUCLEOTIDE SEQUENCE [LARGE SCALE GENOMIC DNA]</scope>
    <source>
        <strain evidence="2 3">DSM 23837</strain>
    </source>
</reference>
<gene>
    <name evidence="2" type="ORF">J2S08_001835</name>
</gene>
<dbReference type="Proteomes" id="UP001223586">
    <property type="component" value="Unassembled WGS sequence"/>
</dbReference>
<feature type="domain" description="Phage head morphogenesis" evidence="1">
    <location>
        <begin position="199"/>
        <end position="301"/>
    </location>
</feature>